<evidence type="ECO:0008006" key="5">
    <source>
        <dbReference type="Google" id="ProtNLM"/>
    </source>
</evidence>
<comment type="caution">
    <text evidence="3">The sequence shown here is derived from an EMBL/GenBank/DDBJ whole genome shotgun (WGS) entry which is preliminary data.</text>
</comment>
<dbReference type="Pfam" id="PF17919">
    <property type="entry name" value="RT_RNaseH_2"/>
    <property type="match status" value="1"/>
</dbReference>
<dbReference type="InterPro" id="IPR041577">
    <property type="entry name" value="RT_RNaseH_2"/>
</dbReference>
<dbReference type="PANTHER" id="PTHR24559">
    <property type="entry name" value="TRANSPOSON TY3-I GAG-POL POLYPROTEIN"/>
    <property type="match status" value="1"/>
</dbReference>
<dbReference type="InterPro" id="IPR000477">
    <property type="entry name" value="RT_dom"/>
</dbReference>
<protein>
    <recommendedName>
        <fullName evidence="5">Reverse transcriptase/retrotransposon-derived protein RNase H-like domain-containing protein</fullName>
    </recommendedName>
</protein>
<accession>A0A9Q3D201</accession>
<evidence type="ECO:0000313" key="4">
    <source>
        <dbReference type="Proteomes" id="UP000765509"/>
    </source>
</evidence>
<dbReference type="InterPro" id="IPR043502">
    <property type="entry name" value="DNA/RNA_pol_sf"/>
</dbReference>
<gene>
    <name evidence="3" type="ORF">O181_035044</name>
</gene>
<dbReference type="OrthoDB" id="2446696at2759"/>
<feature type="domain" description="Reverse transcriptase/retrotransposon-derived protein RNase H-like" evidence="2">
    <location>
        <begin position="163"/>
        <end position="258"/>
    </location>
</feature>
<proteinExistence type="predicted"/>
<feature type="domain" description="Reverse transcriptase" evidence="1">
    <location>
        <begin position="12"/>
        <end position="110"/>
    </location>
</feature>
<dbReference type="InterPro" id="IPR053134">
    <property type="entry name" value="RNA-dir_DNA_polymerase"/>
</dbReference>
<dbReference type="PANTHER" id="PTHR24559:SF440">
    <property type="entry name" value="RIBONUCLEASE H"/>
    <property type="match status" value="1"/>
</dbReference>
<dbReference type="Gene3D" id="3.30.70.270">
    <property type="match status" value="1"/>
</dbReference>
<evidence type="ECO:0000259" key="2">
    <source>
        <dbReference type="Pfam" id="PF17919"/>
    </source>
</evidence>
<dbReference type="Gene3D" id="3.10.10.10">
    <property type="entry name" value="HIV Type 1 Reverse Transcriptase, subunit A, domain 1"/>
    <property type="match status" value="1"/>
</dbReference>
<name>A0A9Q3D201_9BASI</name>
<reference evidence="3" key="1">
    <citation type="submission" date="2021-03" db="EMBL/GenBank/DDBJ databases">
        <title>Draft genome sequence of rust myrtle Austropuccinia psidii MF-1, a brazilian biotype.</title>
        <authorList>
            <person name="Quecine M.C."/>
            <person name="Pachon D.M.R."/>
            <person name="Bonatelli M.L."/>
            <person name="Correr F.H."/>
            <person name="Franceschini L.M."/>
            <person name="Leite T.F."/>
            <person name="Margarido G.R.A."/>
            <person name="Almeida C.A."/>
            <person name="Ferrarezi J.A."/>
            <person name="Labate C.A."/>
        </authorList>
    </citation>
    <scope>NUCLEOTIDE SEQUENCE</scope>
    <source>
        <strain evidence="3">MF-1</strain>
    </source>
</reference>
<organism evidence="3 4">
    <name type="scientific">Austropuccinia psidii MF-1</name>
    <dbReference type="NCBI Taxonomy" id="1389203"/>
    <lineage>
        <taxon>Eukaryota</taxon>
        <taxon>Fungi</taxon>
        <taxon>Dikarya</taxon>
        <taxon>Basidiomycota</taxon>
        <taxon>Pucciniomycotina</taxon>
        <taxon>Pucciniomycetes</taxon>
        <taxon>Pucciniales</taxon>
        <taxon>Sphaerophragmiaceae</taxon>
        <taxon>Austropuccinia</taxon>
    </lineage>
</organism>
<dbReference type="SUPFAM" id="SSF56672">
    <property type="entry name" value="DNA/RNA polymerases"/>
    <property type="match status" value="1"/>
</dbReference>
<dbReference type="EMBL" id="AVOT02013039">
    <property type="protein sequence ID" value="MBW0495329.1"/>
    <property type="molecule type" value="Genomic_DNA"/>
</dbReference>
<evidence type="ECO:0000259" key="1">
    <source>
        <dbReference type="Pfam" id="PF00078"/>
    </source>
</evidence>
<dbReference type="Proteomes" id="UP000765509">
    <property type="component" value="Unassembled WGS sequence"/>
</dbReference>
<dbReference type="InterPro" id="IPR043128">
    <property type="entry name" value="Rev_trsase/Diguanyl_cyclase"/>
</dbReference>
<evidence type="ECO:0000313" key="3">
    <source>
        <dbReference type="EMBL" id="MBW0495329.1"/>
    </source>
</evidence>
<sequence length="262" mass="29926">MNQLFTIFGGFTIFCEIDLHGAYNLLGIKEGNEHLTAFTAKYGSSEYLVMPFGPTNSPDSFKNPLNDIFADFLYIFVVVYLDYIMVSSSSEEKHVNHVACVLQRLRENNLFSKAPSVYSIPQVWNDWAMFFQVIASRWILRKLFQKITALTSLLKDNSPFIFNEEALSQFQILKEAFTTSPLISHFNPSQTAIVEMDASYYALGAVLSQFNDSGKHPISFYSCKPLPAELNYEINHKELLGIVWALKHRRSFLLCLSDPFEV</sequence>
<keyword evidence="4" id="KW-1185">Reference proteome</keyword>
<dbReference type="Pfam" id="PF00078">
    <property type="entry name" value="RVT_1"/>
    <property type="match status" value="1"/>
</dbReference>
<dbReference type="AlphaFoldDB" id="A0A9Q3D201"/>
<dbReference type="CDD" id="cd01647">
    <property type="entry name" value="RT_LTR"/>
    <property type="match status" value="1"/>
</dbReference>